<feature type="region of interest" description="Disordered" evidence="1">
    <location>
        <begin position="239"/>
        <end position="290"/>
    </location>
</feature>
<dbReference type="eggNOG" id="COG2268">
    <property type="taxonomic scope" value="Bacteria"/>
</dbReference>
<dbReference type="CDD" id="cd17242">
    <property type="entry name" value="MobM_relaxase"/>
    <property type="match status" value="1"/>
</dbReference>
<organism evidence="2 3">
    <name type="scientific">Roseivivax marinus</name>
    <dbReference type="NCBI Taxonomy" id="1379903"/>
    <lineage>
        <taxon>Bacteria</taxon>
        <taxon>Pseudomonadati</taxon>
        <taxon>Pseudomonadota</taxon>
        <taxon>Alphaproteobacteria</taxon>
        <taxon>Rhodobacterales</taxon>
        <taxon>Roseobacteraceae</taxon>
        <taxon>Roseivivax</taxon>
    </lineage>
</organism>
<protein>
    <recommendedName>
        <fullName evidence="4">Plasmid recombination enzyme</fullName>
    </recommendedName>
</protein>
<sequence length="434" mass="49129">MTSSTASSRHPVVLRYEAISPSDLRRYEAHMLRTGGDLSHVDGERSELNRQLLGRDGWVARALDEIDEMRLENFEAETDGLRKRNRKKDLQARMLEGPRDPWRASRHGPMREVILTAHRDWFDGDIESFLGAEENERVEQFQSCAVSWLKYHFGADVIHARADLDEAAYHVHAVIMPRATVRHMREGKLLSERRMLQPSVHPMIADYEAAQTNVGEWFSSIGLVRGERRKEAWRNAVLAGETPEPKVQHRRTRKWREEQDQKRAGELAGLQSERKQVARQTAAAEERERETDEVLSYVDAVVDGRIDPEEVDMPASDGDAATQTTTSGRMQRARTAFRRAFGAMRKDAAVRERARLEKAFSAALGGVRKALGLLGKAERLLPKDAAERLSQLRTAAQEGLDRSMLDFAREAVAQDRPTSARTPPGAPKSDPRED</sequence>
<feature type="compositionally biased region" description="Basic and acidic residues" evidence="1">
    <location>
        <begin position="255"/>
        <end position="265"/>
    </location>
</feature>
<evidence type="ECO:0000313" key="2">
    <source>
        <dbReference type="EMBL" id="ETW13385.1"/>
    </source>
</evidence>
<reference evidence="2 3" key="1">
    <citation type="journal article" date="2014" name="Antonie Van Leeuwenhoek">
        <title>Roseivivax atlanticus sp. nov., isolated from surface seawater of the Atlantic Ocean.</title>
        <authorList>
            <person name="Li G."/>
            <person name="Lai Q."/>
            <person name="Liu X."/>
            <person name="Sun F."/>
            <person name="Shao Z."/>
        </authorList>
    </citation>
    <scope>NUCLEOTIDE SEQUENCE [LARGE SCALE GENOMIC DNA]</scope>
    <source>
        <strain evidence="2 3">22II-s10s</strain>
    </source>
</reference>
<gene>
    <name evidence="2" type="ORF">ATO8_05131</name>
</gene>
<name>W4HN44_9RHOB</name>
<dbReference type="Gene3D" id="3.30.930.30">
    <property type="match status" value="1"/>
</dbReference>
<dbReference type="PATRIC" id="fig|1317118.6.peg.1057"/>
<dbReference type="STRING" id="1379903.ATO8_05131"/>
<feature type="region of interest" description="Disordered" evidence="1">
    <location>
        <begin position="409"/>
        <end position="434"/>
    </location>
</feature>
<evidence type="ECO:0000256" key="1">
    <source>
        <dbReference type="SAM" id="MobiDB-lite"/>
    </source>
</evidence>
<evidence type="ECO:0008006" key="4">
    <source>
        <dbReference type="Google" id="ProtNLM"/>
    </source>
</evidence>
<proteinExistence type="predicted"/>
<evidence type="ECO:0000313" key="3">
    <source>
        <dbReference type="Proteomes" id="UP000019063"/>
    </source>
</evidence>
<feature type="region of interest" description="Disordered" evidence="1">
    <location>
        <begin position="309"/>
        <end position="331"/>
    </location>
</feature>
<dbReference type="RefSeq" id="WP_051487404.1">
    <property type="nucleotide sequence ID" value="NZ_AQQW01000003.1"/>
</dbReference>
<keyword evidence="3" id="KW-1185">Reference proteome</keyword>
<dbReference type="AlphaFoldDB" id="W4HN44"/>
<dbReference type="EMBL" id="AQQW01000003">
    <property type="protein sequence ID" value="ETW13385.1"/>
    <property type="molecule type" value="Genomic_DNA"/>
</dbReference>
<comment type="caution">
    <text evidence="2">The sequence shown here is derived from an EMBL/GenBank/DDBJ whole genome shotgun (WGS) entry which is preliminary data.</text>
</comment>
<accession>W4HN44</accession>
<dbReference type="Proteomes" id="UP000019063">
    <property type="component" value="Unassembled WGS sequence"/>
</dbReference>